<evidence type="ECO:0000313" key="1">
    <source>
        <dbReference type="EMBL" id="GBM37949.1"/>
    </source>
</evidence>
<protein>
    <submittedName>
        <fullName evidence="1">Uncharacterized protein</fullName>
    </submittedName>
</protein>
<dbReference type="Proteomes" id="UP000499080">
    <property type="component" value="Unassembled WGS sequence"/>
</dbReference>
<reference evidence="1 2" key="1">
    <citation type="journal article" date="2019" name="Sci. Rep.">
        <title>Orb-weaving spider Araneus ventricosus genome elucidates the spidroin gene catalogue.</title>
        <authorList>
            <person name="Kono N."/>
            <person name="Nakamura H."/>
            <person name="Ohtoshi R."/>
            <person name="Moran D.A.P."/>
            <person name="Shinohara A."/>
            <person name="Yoshida Y."/>
            <person name="Fujiwara M."/>
            <person name="Mori M."/>
            <person name="Tomita M."/>
            <person name="Arakawa K."/>
        </authorList>
    </citation>
    <scope>NUCLEOTIDE SEQUENCE [LARGE SCALE GENOMIC DNA]</scope>
</reference>
<sequence>MARPDVVGEEGSFLTIRTMPVVTVAFEGESEFSLSLIEELGRFRILRSLYFNGLRYQRVKVPLECRHHEYVDEKPRISKWCLATLMGTIMFWACPLPVILRASYGRGRTVAGDGHYGFYLSIGVIADAPDCFAVSRGDFDMNCPFRMGIVAEKI</sequence>
<dbReference type="AlphaFoldDB" id="A0A4Y2FC24"/>
<name>A0A4Y2FC24_ARAVE</name>
<keyword evidence="2" id="KW-1185">Reference proteome</keyword>
<evidence type="ECO:0000313" key="2">
    <source>
        <dbReference type="Proteomes" id="UP000499080"/>
    </source>
</evidence>
<dbReference type="EMBL" id="BGPR01000854">
    <property type="protein sequence ID" value="GBM37949.1"/>
    <property type="molecule type" value="Genomic_DNA"/>
</dbReference>
<accession>A0A4Y2FC24</accession>
<comment type="caution">
    <text evidence="1">The sequence shown here is derived from an EMBL/GenBank/DDBJ whole genome shotgun (WGS) entry which is preliminary data.</text>
</comment>
<organism evidence="1 2">
    <name type="scientific">Araneus ventricosus</name>
    <name type="common">Orbweaver spider</name>
    <name type="synonym">Epeira ventricosa</name>
    <dbReference type="NCBI Taxonomy" id="182803"/>
    <lineage>
        <taxon>Eukaryota</taxon>
        <taxon>Metazoa</taxon>
        <taxon>Ecdysozoa</taxon>
        <taxon>Arthropoda</taxon>
        <taxon>Chelicerata</taxon>
        <taxon>Arachnida</taxon>
        <taxon>Araneae</taxon>
        <taxon>Araneomorphae</taxon>
        <taxon>Entelegynae</taxon>
        <taxon>Araneoidea</taxon>
        <taxon>Araneidae</taxon>
        <taxon>Araneus</taxon>
    </lineage>
</organism>
<proteinExistence type="predicted"/>
<gene>
    <name evidence="1" type="ORF">AVEN_46253_1</name>
</gene>